<dbReference type="SUPFAM" id="SSF117892">
    <property type="entry name" value="Band 7/SPFH domain"/>
    <property type="match status" value="1"/>
</dbReference>
<dbReference type="PANTHER" id="PTHR43327">
    <property type="entry name" value="STOMATIN-LIKE PROTEIN 2, MITOCHONDRIAL"/>
    <property type="match status" value="1"/>
</dbReference>
<dbReference type="PANTHER" id="PTHR43327:SF31">
    <property type="entry name" value="HYPERSENSITIVE-INDUCED RESPONSE PROTEIN 2"/>
    <property type="match status" value="1"/>
</dbReference>
<evidence type="ECO:0000259" key="2">
    <source>
        <dbReference type="SMART" id="SM00244"/>
    </source>
</evidence>
<protein>
    <submittedName>
        <fullName evidence="3">Flagellar associated protein</fullName>
    </submittedName>
</protein>
<accession>D8LDT0</accession>
<keyword evidence="3" id="KW-0282">Flagellum</keyword>
<dbReference type="InterPro" id="IPR050710">
    <property type="entry name" value="Band7/mec-2_domain"/>
</dbReference>
<dbReference type="Proteomes" id="UP000002630">
    <property type="component" value="Linkage Group LG06"/>
</dbReference>
<keyword evidence="3" id="KW-0966">Cell projection</keyword>
<feature type="region of interest" description="Disordered" evidence="1">
    <location>
        <begin position="1"/>
        <end position="36"/>
    </location>
</feature>
<keyword evidence="4" id="KW-1185">Reference proteome</keyword>
<dbReference type="AlphaFoldDB" id="D8LDT0"/>
<name>D8LDT0_ECTSI</name>
<sequence length="364" mass="40065">MYTSSESTPLLSASSNSRPRQRFNAHTTRPRGTPASLGFFPASTSQALHQGTAASLSASEKKHPLINRRSNMACCFQCVPNAEIGVIERLGKYQGLAQPGFTCILWPLDSIVAKLSTRVQQLDVRMETKTKDNVFVTAVVSVQYQPIKSKIYDAFYRLTDPQAQIRSYVYDVVRSTLPKLDLDQAFDSKEDIAIAVKNQLEEVMQEYGYQILQALVTDMDPDARVKGAMNEINASKRLREAATNKAEADKIMQVKAAEAEAESKYLSGVGVSRQRKAIVDGLRDSVQTFSETIDGTSPKDVMDLLLLTQYFDMLRDVGQSSRAATVFLPHAPQSVASLQGAMRDGFMQGQAGSEGLASAQMMNR</sequence>
<dbReference type="eggNOG" id="KOG2620">
    <property type="taxonomic scope" value="Eukaryota"/>
</dbReference>
<evidence type="ECO:0000256" key="1">
    <source>
        <dbReference type="SAM" id="MobiDB-lite"/>
    </source>
</evidence>
<dbReference type="InterPro" id="IPR001107">
    <property type="entry name" value="Band_7"/>
</dbReference>
<gene>
    <name evidence="3" type="ORF">Esi_0126_0019</name>
</gene>
<dbReference type="InParanoid" id="D8LDT0"/>
<dbReference type="InterPro" id="IPR036013">
    <property type="entry name" value="Band_7/SPFH_dom_sf"/>
</dbReference>
<organism evidence="3 4">
    <name type="scientific">Ectocarpus siliculosus</name>
    <name type="common">Brown alga</name>
    <name type="synonym">Conferva siliculosa</name>
    <dbReference type="NCBI Taxonomy" id="2880"/>
    <lineage>
        <taxon>Eukaryota</taxon>
        <taxon>Sar</taxon>
        <taxon>Stramenopiles</taxon>
        <taxon>Ochrophyta</taxon>
        <taxon>PX clade</taxon>
        <taxon>Phaeophyceae</taxon>
        <taxon>Ectocarpales</taxon>
        <taxon>Ectocarpaceae</taxon>
        <taxon>Ectocarpus</taxon>
    </lineage>
</organism>
<proteinExistence type="predicted"/>
<dbReference type="OMA" id="AFYRFSN"/>
<dbReference type="EMBL" id="FN647912">
    <property type="protein sequence ID" value="CBN78487.1"/>
    <property type="molecule type" value="Genomic_DNA"/>
</dbReference>
<dbReference type="EMBL" id="FN649731">
    <property type="protein sequence ID" value="CBN78487.1"/>
    <property type="molecule type" value="Genomic_DNA"/>
</dbReference>
<keyword evidence="3" id="KW-0969">Cilium</keyword>
<feature type="compositionally biased region" description="Low complexity" evidence="1">
    <location>
        <begin position="1"/>
        <end position="17"/>
    </location>
</feature>
<dbReference type="OrthoDB" id="434619at2759"/>
<dbReference type="STRING" id="2880.D8LDT0"/>
<evidence type="ECO:0000313" key="3">
    <source>
        <dbReference type="EMBL" id="CBN78487.1"/>
    </source>
</evidence>
<dbReference type="Gene3D" id="3.30.479.30">
    <property type="entry name" value="Band 7 domain"/>
    <property type="match status" value="1"/>
</dbReference>
<dbReference type="CDD" id="cd03407">
    <property type="entry name" value="SPFH_like_u4"/>
    <property type="match status" value="1"/>
</dbReference>
<dbReference type="Pfam" id="PF01145">
    <property type="entry name" value="Band_7"/>
    <property type="match status" value="1"/>
</dbReference>
<evidence type="ECO:0000313" key="4">
    <source>
        <dbReference type="Proteomes" id="UP000002630"/>
    </source>
</evidence>
<reference evidence="3 4" key="1">
    <citation type="journal article" date="2010" name="Nature">
        <title>The Ectocarpus genome and the independent evolution of multicellularity in brown algae.</title>
        <authorList>
            <person name="Cock J.M."/>
            <person name="Sterck L."/>
            <person name="Rouze P."/>
            <person name="Scornet D."/>
            <person name="Allen A.E."/>
            <person name="Amoutzias G."/>
            <person name="Anthouard V."/>
            <person name="Artiguenave F."/>
            <person name="Aury J.M."/>
            <person name="Badger J.H."/>
            <person name="Beszteri B."/>
            <person name="Billiau K."/>
            <person name="Bonnet E."/>
            <person name="Bothwell J.H."/>
            <person name="Bowler C."/>
            <person name="Boyen C."/>
            <person name="Brownlee C."/>
            <person name="Carrano C.J."/>
            <person name="Charrier B."/>
            <person name="Cho G.Y."/>
            <person name="Coelho S.M."/>
            <person name="Collen J."/>
            <person name="Corre E."/>
            <person name="Da Silva C."/>
            <person name="Delage L."/>
            <person name="Delaroque N."/>
            <person name="Dittami S.M."/>
            <person name="Doulbeau S."/>
            <person name="Elias M."/>
            <person name="Farnham G."/>
            <person name="Gachon C.M."/>
            <person name="Gschloessl B."/>
            <person name="Heesch S."/>
            <person name="Jabbari K."/>
            <person name="Jubin C."/>
            <person name="Kawai H."/>
            <person name="Kimura K."/>
            <person name="Kloareg B."/>
            <person name="Kupper F.C."/>
            <person name="Lang D."/>
            <person name="Le Bail A."/>
            <person name="Leblanc C."/>
            <person name="Lerouge P."/>
            <person name="Lohr M."/>
            <person name="Lopez P.J."/>
            <person name="Martens C."/>
            <person name="Maumus F."/>
            <person name="Michel G."/>
            <person name="Miranda-Saavedra D."/>
            <person name="Morales J."/>
            <person name="Moreau H."/>
            <person name="Motomura T."/>
            <person name="Nagasato C."/>
            <person name="Napoli C.A."/>
            <person name="Nelson D.R."/>
            <person name="Nyvall-Collen P."/>
            <person name="Peters A.F."/>
            <person name="Pommier C."/>
            <person name="Potin P."/>
            <person name="Poulain J."/>
            <person name="Quesneville H."/>
            <person name="Read B."/>
            <person name="Rensing S.A."/>
            <person name="Ritter A."/>
            <person name="Rousvoal S."/>
            <person name="Samanta M."/>
            <person name="Samson G."/>
            <person name="Schroeder D.C."/>
            <person name="Segurens B."/>
            <person name="Strittmatter M."/>
            <person name="Tonon T."/>
            <person name="Tregear J.W."/>
            <person name="Valentin K."/>
            <person name="von Dassow P."/>
            <person name="Yamagishi T."/>
            <person name="Van de Peer Y."/>
            <person name="Wincker P."/>
        </authorList>
    </citation>
    <scope>NUCLEOTIDE SEQUENCE [LARGE SCALE GENOMIC DNA]</scope>
    <source>
        <strain evidence="4">Ec32 / CCAP1310/4</strain>
    </source>
</reference>
<dbReference type="SMART" id="SM00244">
    <property type="entry name" value="PHB"/>
    <property type="match status" value="1"/>
</dbReference>
<feature type="domain" description="Band 7" evidence="2">
    <location>
        <begin position="74"/>
        <end position="233"/>
    </location>
</feature>